<feature type="domain" description="Ubiquinol-cytochrome c chaperone" evidence="3">
    <location>
        <begin position="136"/>
        <end position="228"/>
    </location>
</feature>
<feature type="region of interest" description="Disordered" evidence="2">
    <location>
        <begin position="39"/>
        <end position="62"/>
    </location>
</feature>
<dbReference type="GO" id="GO:0034551">
    <property type="term" value="P:mitochondrial respiratory chain complex III assembly"/>
    <property type="evidence" value="ECO:0007669"/>
    <property type="project" value="TreeGrafter"/>
</dbReference>
<feature type="non-terminal residue" evidence="4">
    <location>
        <position position="1"/>
    </location>
</feature>
<dbReference type="Pfam" id="PF03981">
    <property type="entry name" value="Ubiq_cyt_C_chap"/>
    <property type="match status" value="1"/>
</dbReference>
<evidence type="ECO:0000313" key="4">
    <source>
        <dbReference type="EMBL" id="KAH9329621.1"/>
    </source>
</evidence>
<comment type="similarity">
    <text evidence="1">Belongs to the CBP3 family.</text>
</comment>
<proteinExistence type="inferred from homology"/>
<keyword evidence="5" id="KW-1185">Reference proteome</keyword>
<organism evidence="4 5">
    <name type="scientific">Taxus chinensis</name>
    <name type="common">Chinese yew</name>
    <name type="synonym">Taxus wallichiana var. chinensis</name>
    <dbReference type="NCBI Taxonomy" id="29808"/>
    <lineage>
        <taxon>Eukaryota</taxon>
        <taxon>Viridiplantae</taxon>
        <taxon>Streptophyta</taxon>
        <taxon>Embryophyta</taxon>
        <taxon>Tracheophyta</taxon>
        <taxon>Spermatophyta</taxon>
        <taxon>Pinopsida</taxon>
        <taxon>Pinidae</taxon>
        <taxon>Conifers II</taxon>
        <taxon>Cupressales</taxon>
        <taxon>Taxaceae</taxon>
        <taxon>Taxus</taxon>
    </lineage>
</organism>
<dbReference type="PANTHER" id="PTHR12184">
    <property type="entry name" value="UBIQUINOL-CYTOCHROME C REDUCTASE COMPLEX ASSEMBLY FACTOR 1 FAMILY MEMBER"/>
    <property type="match status" value="1"/>
</dbReference>
<gene>
    <name evidence="4" type="ORF">KI387_001729</name>
</gene>
<protein>
    <recommendedName>
        <fullName evidence="3">Ubiquinol-cytochrome c chaperone domain-containing protein</fullName>
    </recommendedName>
</protein>
<evidence type="ECO:0000256" key="1">
    <source>
        <dbReference type="ARBA" id="ARBA00006407"/>
    </source>
</evidence>
<dbReference type="Proteomes" id="UP000824469">
    <property type="component" value="Unassembled WGS sequence"/>
</dbReference>
<name>A0AA38GWA0_TAXCH</name>
<dbReference type="PANTHER" id="PTHR12184:SF1">
    <property type="entry name" value="UBIQUINOL-CYTOCHROME-C REDUCTASE COMPLEX ASSEMBLY FACTOR 1"/>
    <property type="match status" value="1"/>
</dbReference>
<reference evidence="4 5" key="1">
    <citation type="journal article" date="2021" name="Nat. Plants">
        <title>The Taxus genome provides insights into paclitaxel biosynthesis.</title>
        <authorList>
            <person name="Xiong X."/>
            <person name="Gou J."/>
            <person name="Liao Q."/>
            <person name="Li Y."/>
            <person name="Zhou Q."/>
            <person name="Bi G."/>
            <person name="Li C."/>
            <person name="Du R."/>
            <person name="Wang X."/>
            <person name="Sun T."/>
            <person name="Guo L."/>
            <person name="Liang H."/>
            <person name="Lu P."/>
            <person name="Wu Y."/>
            <person name="Zhang Z."/>
            <person name="Ro D.K."/>
            <person name="Shang Y."/>
            <person name="Huang S."/>
            <person name="Yan J."/>
        </authorList>
    </citation>
    <scope>NUCLEOTIDE SEQUENCE [LARGE SCALE GENOMIC DNA]</scope>
    <source>
        <strain evidence="4">Ta-2019</strain>
    </source>
</reference>
<evidence type="ECO:0000256" key="2">
    <source>
        <dbReference type="SAM" id="MobiDB-lite"/>
    </source>
</evidence>
<dbReference type="InterPro" id="IPR021150">
    <property type="entry name" value="Ubiq_cyt_c_chap"/>
</dbReference>
<sequence>MFSRWSRVVSFRSMAALGENSYLNPRAFSKAAERVKPFDKNNKLSKEDHHKTTLDRQNDKSSHQVRGSMAFLSKPCSLALHANSKFWVHEPEYKGIHYFFLKLLLYYSKESRSIRNANVLYKRIVYQVDRSDIYDTFNLEKCFRTTFALLVLHTWLCLSRLKAEGKEGIEFGQYLYEHYNRDLELRVASAGVNLLLTTWMKDLEKIFYGNCAAYDAAVRPEATKDELPRVIW</sequence>
<dbReference type="GO" id="GO:0005739">
    <property type="term" value="C:mitochondrion"/>
    <property type="evidence" value="ECO:0007669"/>
    <property type="project" value="TreeGrafter"/>
</dbReference>
<dbReference type="EMBL" id="JAHRHJ020000001">
    <property type="protein sequence ID" value="KAH9329621.1"/>
    <property type="molecule type" value="Genomic_DNA"/>
</dbReference>
<comment type="caution">
    <text evidence="4">The sequence shown here is derived from an EMBL/GenBank/DDBJ whole genome shotgun (WGS) entry which is preliminary data.</text>
</comment>
<dbReference type="OMA" id="MFSRWSR"/>
<dbReference type="AlphaFoldDB" id="A0AA38GWA0"/>
<evidence type="ECO:0000313" key="5">
    <source>
        <dbReference type="Proteomes" id="UP000824469"/>
    </source>
</evidence>
<accession>A0AA38GWA0</accession>
<evidence type="ECO:0000259" key="3">
    <source>
        <dbReference type="Pfam" id="PF03981"/>
    </source>
</evidence>
<dbReference type="InterPro" id="IPR007129">
    <property type="entry name" value="Ubiqinol_cyt_c_chaperone_CPB3"/>
</dbReference>